<dbReference type="PROSITE" id="PS51257">
    <property type="entry name" value="PROKAR_LIPOPROTEIN"/>
    <property type="match status" value="1"/>
</dbReference>
<evidence type="ECO:0000313" key="2">
    <source>
        <dbReference type="Proteomes" id="UP000596202"/>
    </source>
</evidence>
<organism evidence="1 2">
    <name type="scientific">Myroides odoratus</name>
    <name type="common">Flavobacterium odoratum</name>
    <dbReference type="NCBI Taxonomy" id="256"/>
    <lineage>
        <taxon>Bacteria</taxon>
        <taxon>Pseudomonadati</taxon>
        <taxon>Bacteroidota</taxon>
        <taxon>Flavobacteriia</taxon>
        <taxon>Flavobacteriales</taxon>
        <taxon>Flavobacteriaceae</taxon>
        <taxon>Myroides</taxon>
    </lineage>
</organism>
<evidence type="ECO:0000313" key="1">
    <source>
        <dbReference type="EMBL" id="QQU01326.1"/>
    </source>
</evidence>
<dbReference type="AlphaFoldDB" id="A0A9Q6ZEP0"/>
<evidence type="ECO:0008006" key="3">
    <source>
        <dbReference type="Google" id="ProtNLM"/>
    </source>
</evidence>
<protein>
    <recommendedName>
        <fullName evidence="3">Lipoprotein</fullName>
    </recommendedName>
</protein>
<proteinExistence type="predicted"/>
<name>A0A9Q6ZEP0_MYROD</name>
<gene>
    <name evidence="1" type="ORF">I6I88_06165</name>
</gene>
<reference evidence="1 2" key="1">
    <citation type="submission" date="2021-01" db="EMBL/GenBank/DDBJ databases">
        <title>FDA dAtabase for Regulatory Grade micrObial Sequences (FDA-ARGOS): Supporting development and validation of Infectious Disease Dx tests.</title>
        <authorList>
            <person name="Sproer C."/>
            <person name="Gronow S."/>
            <person name="Severitt S."/>
            <person name="Schroder I."/>
            <person name="Tallon L."/>
            <person name="Sadzewicz L."/>
            <person name="Zhao X."/>
            <person name="Boylan J."/>
            <person name="Ott S."/>
            <person name="Bowen H."/>
            <person name="Vavikolanu K."/>
            <person name="Mehta A."/>
            <person name="Aluvathingal J."/>
            <person name="Nadendla S."/>
            <person name="Lowell S."/>
            <person name="Myers T."/>
            <person name="Yan Y."/>
            <person name="Sichtig H."/>
        </authorList>
    </citation>
    <scope>NUCLEOTIDE SEQUENCE [LARGE SCALE GENOMIC DNA]</scope>
    <source>
        <strain evidence="1 2">FDAARGOS_1131</strain>
    </source>
</reference>
<accession>A0A9Q6ZEP0</accession>
<dbReference type="Proteomes" id="UP000596202">
    <property type="component" value="Chromosome"/>
</dbReference>
<dbReference type="EMBL" id="CP068108">
    <property type="protein sequence ID" value="QQU01326.1"/>
    <property type="molecule type" value="Genomic_DNA"/>
</dbReference>
<sequence length="169" mass="19926">MRKTLFMTKILNKLGIKVFFLLFLTLVGCDKYKESYRGYAFVQVYETEGGDSNINFYLMDQYSKGKSFDQNIEQIQKIKTIILTTDNNVDLLKHIQSLKSLRGNNPHNELIYYLVYVDFAVKKAYLLKKNNLEQELVGKKMDIEAYHYLVEDSDVEFHKFNVVEFLKGY</sequence>